<accession>A0ABX4YEZ5</accession>
<dbReference type="SMART" id="SM01009">
    <property type="entry name" value="AlkA_N"/>
    <property type="match status" value="1"/>
</dbReference>
<dbReference type="SUPFAM" id="SSF55945">
    <property type="entry name" value="TATA-box binding protein-like"/>
    <property type="match status" value="1"/>
</dbReference>
<dbReference type="InterPro" id="IPR051912">
    <property type="entry name" value="Alkylbase_DNA_Glycosylase/TA"/>
</dbReference>
<dbReference type="SUPFAM" id="SSF57884">
    <property type="entry name" value="Ada DNA repair protein, N-terminal domain (N-Ada 10)"/>
    <property type="match status" value="1"/>
</dbReference>
<dbReference type="InterPro" id="IPR004026">
    <property type="entry name" value="Ada_DNA_repair_Zn-bd"/>
</dbReference>
<keyword evidence="4" id="KW-0489">Methyltransferase</keyword>
<dbReference type="InterPro" id="IPR023170">
    <property type="entry name" value="HhH_base_excis_C"/>
</dbReference>
<dbReference type="Gene3D" id="3.40.10.10">
    <property type="entry name" value="DNA Methylphosphotriester Repair Domain"/>
    <property type="match status" value="1"/>
</dbReference>
<keyword evidence="9" id="KW-0234">DNA repair</keyword>
<dbReference type="CDD" id="cd00056">
    <property type="entry name" value="ENDO3c"/>
    <property type="match status" value="1"/>
</dbReference>
<dbReference type="InterPro" id="IPR009057">
    <property type="entry name" value="Homeodomain-like_sf"/>
</dbReference>
<keyword evidence="6" id="KW-0805">Transcription regulation</keyword>
<organism evidence="11 12">
    <name type="scientific">Leptospira inadai serovar Lyme</name>
    <dbReference type="NCBI Taxonomy" id="293084"/>
    <lineage>
        <taxon>Bacteria</taxon>
        <taxon>Pseudomonadati</taxon>
        <taxon>Spirochaetota</taxon>
        <taxon>Spirochaetia</taxon>
        <taxon>Leptospirales</taxon>
        <taxon>Leptospiraceae</taxon>
        <taxon>Leptospira</taxon>
    </lineage>
</organism>
<dbReference type="SMART" id="SM00342">
    <property type="entry name" value="HTH_ARAC"/>
    <property type="match status" value="1"/>
</dbReference>
<dbReference type="Pfam" id="PF12833">
    <property type="entry name" value="HTH_18"/>
    <property type="match status" value="1"/>
</dbReference>
<dbReference type="Proteomes" id="UP000094669">
    <property type="component" value="Unassembled WGS sequence"/>
</dbReference>
<dbReference type="PANTHER" id="PTHR43003:SF13">
    <property type="entry name" value="DNA-3-METHYLADENINE GLYCOSYLASE 2"/>
    <property type="match status" value="1"/>
</dbReference>
<evidence type="ECO:0000256" key="2">
    <source>
        <dbReference type="ARBA" id="ARBA00001947"/>
    </source>
</evidence>
<protein>
    <recommendedName>
        <fullName evidence="3">DNA-3-methyladenine glycosylase II</fullName>
        <ecNumber evidence="3">3.2.2.21</ecNumber>
    </recommendedName>
</protein>
<comment type="caution">
    <text evidence="11">The sequence shown here is derived from an EMBL/GenBank/DDBJ whole genome shotgun (WGS) entry which is preliminary data.</text>
</comment>
<evidence type="ECO:0000313" key="12">
    <source>
        <dbReference type="Proteomes" id="UP000094669"/>
    </source>
</evidence>
<dbReference type="Gene3D" id="1.10.340.30">
    <property type="entry name" value="Hypothetical protein, domain 2"/>
    <property type="match status" value="1"/>
</dbReference>
<dbReference type="InterPro" id="IPR018060">
    <property type="entry name" value="HTH_AraC"/>
</dbReference>
<name>A0ABX4YEZ5_9LEPT</name>
<dbReference type="Pfam" id="PF00730">
    <property type="entry name" value="HhH-GPD"/>
    <property type="match status" value="1"/>
</dbReference>
<dbReference type="SUPFAM" id="SSF46689">
    <property type="entry name" value="Homeodomain-like"/>
    <property type="match status" value="1"/>
</dbReference>
<dbReference type="InterPro" id="IPR010316">
    <property type="entry name" value="AlkA_N"/>
</dbReference>
<evidence type="ECO:0000256" key="7">
    <source>
        <dbReference type="ARBA" id="ARBA00023159"/>
    </source>
</evidence>
<reference evidence="11" key="1">
    <citation type="submission" date="2018-01" db="EMBL/GenBank/DDBJ databases">
        <title>Genomic characterization of Leptospira inadai serogroup Lyme isolated from captured rat in Brazil and comparative analysis with human reference strain.</title>
        <authorList>
            <person name="Moreno L.Z."/>
            <person name="Loureiro A.P."/>
            <person name="Miraglia F."/>
            <person name="Kremer F.S."/>
            <person name="Eslabao M.R."/>
            <person name="Dellagostin O.A."/>
            <person name="Lilenbaum W."/>
            <person name="Moreno A.M."/>
        </authorList>
    </citation>
    <scope>NUCLEOTIDE SEQUENCE [LARGE SCALE GENOMIC DNA]</scope>
    <source>
        <strain evidence="11">M34/99</strain>
    </source>
</reference>
<proteinExistence type="predicted"/>
<dbReference type="PROSITE" id="PS01124">
    <property type="entry name" value="HTH_ARAC_FAMILY_2"/>
    <property type="match status" value="1"/>
</dbReference>
<evidence type="ECO:0000256" key="5">
    <source>
        <dbReference type="ARBA" id="ARBA00022763"/>
    </source>
</evidence>
<dbReference type="Gene3D" id="1.10.10.60">
    <property type="entry name" value="Homeodomain-like"/>
    <property type="match status" value="1"/>
</dbReference>
<evidence type="ECO:0000256" key="4">
    <source>
        <dbReference type="ARBA" id="ARBA00022603"/>
    </source>
</evidence>
<dbReference type="Gene3D" id="1.10.1670.10">
    <property type="entry name" value="Helix-hairpin-Helix base-excision DNA repair enzymes (C-terminal)"/>
    <property type="match status" value="1"/>
</dbReference>
<evidence type="ECO:0000256" key="9">
    <source>
        <dbReference type="ARBA" id="ARBA00023204"/>
    </source>
</evidence>
<dbReference type="EC" id="3.2.2.21" evidence="3"/>
<dbReference type="InterPro" id="IPR037046">
    <property type="entry name" value="AlkA_N_sf"/>
</dbReference>
<dbReference type="Pfam" id="PF02805">
    <property type="entry name" value="Ada_Zn_binding"/>
    <property type="match status" value="1"/>
</dbReference>
<dbReference type="Gene3D" id="3.30.310.20">
    <property type="entry name" value="DNA-3-methyladenine glycosylase AlkA, N-terminal domain"/>
    <property type="match status" value="1"/>
</dbReference>
<evidence type="ECO:0000256" key="6">
    <source>
        <dbReference type="ARBA" id="ARBA00023015"/>
    </source>
</evidence>
<dbReference type="PANTHER" id="PTHR43003">
    <property type="entry name" value="DNA-3-METHYLADENINE GLYCOSYLASE"/>
    <property type="match status" value="1"/>
</dbReference>
<evidence type="ECO:0000256" key="1">
    <source>
        <dbReference type="ARBA" id="ARBA00000086"/>
    </source>
</evidence>
<keyword evidence="12" id="KW-1185">Reference proteome</keyword>
<evidence type="ECO:0000259" key="10">
    <source>
        <dbReference type="PROSITE" id="PS01124"/>
    </source>
</evidence>
<feature type="domain" description="HTH araC/xylS-type" evidence="10">
    <location>
        <begin position="86"/>
        <end position="184"/>
    </location>
</feature>
<evidence type="ECO:0000313" key="11">
    <source>
        <dbReference type="EMBL" id="PNV73606.1"/>
    </source>
</evidence>
<dbReference type="SMART" id="SM00478">
    <property type="entry name" value="ENDO3c"/>
    <property type="match status" value="1"/>
</dbReference>
<evidence type="ECO:0000256" key="3">
    <source>
        <dbReference type="ARBA" id="ARBA00012000"/>
    </source>
</evidence>
<evidence type="ECO:0000256" key="8">
    <source>
        <dbReference type="ARBA" id="ARBA00023163"/>
    </source>
</evidence>
<keyword evidence="7" id="KW-0010">Activator</keyword>
<keyword evidence="4" id="KW-0808">Transferase</keyword>
<dbReference type="InterPro" id="IPR035451">
    <property type="entry name" value="Ada-like_dom_sf"/>
</dbReference>
<gene>
    <name evidence="11" type="ORF">BES34_017005</name>
</gene>
<comment type="cofactor">
    <cofactor evidence="2">
        <name>Zn(2+)</name>
        <dbReference type="ChEBI" id="CHEBI:29105"/>
    </cofactor>
</comment>
<dbReference type="SUPFAM" id="SSF48150">
    <property type="entry name" value="DNA-glycosylase"/>
    <property type="match status" value="1"/>
</dbReference>
<dbReference type="InterPro" id="IPR003265">
    <property type="entry name" value="HhH-GPD_domain"/>
</dbReference>
<dbReference type="InterPro" id="IPR011257">
    <property type="entry name" value="DNA_glycosylase"/>
</dbReference>
<comment type="catalytic activity">
    <reaction evidence="1">
        <text>Hydrolysis of alkylated DNA, releasing 3-methyladenine, 3-methylguanine, 7-methylguanine and 7-methyladenine.</text>
        <dbReference type="EC" id="3.2.2.21"/>
    </reaction>
</comment>
<sequence length="476" mass="52958">MLDANICYQAMSTRDTRFDGIFFVAVKSTMIYCRPVCRVKLPLRKNCAFYPSAAAAEVAGYRPCLRCRPELAPGYSPMEAVSRLASQALQMIDEGALNKGSIEDLADDFGVTSRHLRRVIKLKFGVSPIELAQTQRLLLAKRLLTDTDLRITEIAFTSGFSSLRRFNTLFKSRYRMVPGQFRKTYHPTTKNSDTIDCDLSFRPPFDWNSNIGFLSQRILAGVEEIQDGKYLRTVSIDGATGILSVSPVKGKNILRARISSSLLPALIPILASLRRLFDLNAEPISIAQHLGKLSAKNPGLRVPGSFDPFEVCIRAILGQQISVKAATTIAARFVRMFGLPIETGFAGLTYLTPNAERVAESNVKKIATLGLPTKRAETILAFSKAVAEKKLNLKPDTNFEKQIGELTSLPGIGDWTAQYVAMRVFGWPDSFPHTDLGIYKALGENNPSKVLKIAESWRPWRSYATMHLWKSLEEKV</sequence>
<dbReference type="EMBL" id="MCRM02000022">
    <property type="protein sequence ID" value="PNV73606.1"/>
    <property type="molecule type" value="Genomic_DNA"/>
</dbReference>
<dbReference type="Pfam" id="PF06029">
    <property type="entry name" value="AlkA_N"/>
    <property type="match status" value="1"/>
</dbReference>
<keyword evidence="5" id="KW-0227">DNA damage</keyword>
<keyword evidence="8" id="KW-0804">Transcription</keyword>